<comment type="caution">
    <text evidence="4">The sequence shown here is derived from an EMBL/GenBank/DDBJ whole genome shotgun (WGS) entry which is preliminary data.</text>
</comment>
<evidence type="ECO:0000313" key="5">
    <source>
        <dbReference type="Proteomes" id="UP000255355"/>
    </source>
</evidence>
<evidence type="ECO:0000313" key="4">
    <source>
        <dbReference type="EMBL" id="RDI52073.1"/>
    </source>
</evidence>
<dbReference type="EMBL" id="QQAZ01000004">
    <property type="protein sequence ID" value="RDI52073.1"/>
    <property type="molecule type" value="Genomic_DNA"/>
</dbReference>
<dbReference type="InterPro" id="IPR022488">
    <property type="entry name" value="PPK2-related"/>
</dbReference>
<reference evidence="4 5" key="1">
    <citation type="submission" date="2018-07" db="EMBL/GenBank/DDBJ databases">
        <title>Genomic Encyclopedia of Type Strains, Phase IV (KMG-IV): sequencing the most valuable type-strain genomes for metagenomic binning, comparative biology and taxonomic classification.</title>
        <authorList>
            <person name="Goeker M."/>
        </authorList>
    </citation>
    <scope>NUCLEOTIDE SEQUENCE [LARGE SCALE GENOMIC DNA]</scope>
    <source>
        <strain evidence="4 5">DSM 44952</strain>
    </source>
</reference>
<keyword evidence="5" id="KW-1185">Reference proteome</keyword>
<dbReference type="PANTHER" id="PTHR34383">
    <property type="entry name" value="POLYPHOSPHATE:AMP PHOSPHOTRANSFERASE-RELATED"/>
    <property type="match status" value="1"/>
</dbReference>
<dbReference type="InterPro" id="IPR016898">
    <property type="entry name" value="Polyphosphate_phosphotransfera"/>
</dbReference>
<evidence type="ECO:0000256" key="1">
    <source>
        <dbReference type="ARBA" id="ARBA00022679"/>
    </source>
</evidence>
<dbReference type="SUPFAM" id="SSF52540">
    <property type="entry name" value="P-loop containing nucleoside triphosphate hydrolases"/>
    <property type="match status" value="1"/>
</dbReference>
<dbReference type="Proteomes" id="UP000255355">
    <property type="component" value="Unassembled WGS sequence"/>
</dbReference>
<evidence type="ECO:0000259" key="3">
    <source>
        <dbReference type="Pfam" id="PF03976"/>
    </source>
</evidence>
<dbReference type="OrthoDB" id="9775224at2"/>
<dbReference type="PANTHER" id="PTHR34383:SF3">
    <property type="entry name" value="POLYPHOSPHATE:AMP PHOSPHOTRANSFERASE"/>
    <property type="match status" value="1"/>
</dbReference>
<dbReference type="PIRSF" id="PIRSF028756">
    <property type="entry name" value="PPK2_prd"/>
    <property type="match status" value="1"/>
</dbReference>
<dbReference type="Gene3D" id="3.40.50.300">
    <property type="entry name" value="P-loop containing nucleotide triphosphate hydrolases"/>
    <property type="match status" value="1"/>
</dbReference>
<keyword evidence="2" id="KW-0418">Kinase</keyword>
<dbReference type="NCBIfam" id="TIGR03709">
    <property type="entry name" value="PPK2_rel_1"/>
    <property type="match status" value="1"/>
</dbReference>
<dbReference type="InterPro" id="IPR022300">
    <property type="entry name" value="PPK2-rel_1"/>
</dbReference>
<dbReference type="GO" id="GO:0008976">
    <property type="term" value="F:polyphosphate kinase activity"/>
    <property type="evidence" value="ECO:0007669"/>
    <property type="project" value="InterPro"/>
</dbReference>
<evidence type="ECO:0000256" key="2">
    <source>
        <dbReference type="ARBA" id="ARBA00022777"/>
    </source>
</evidence>
<name>A0A370H6T3_9NOCA</name>
<gene>
    <name evidence="4" type="ORF">DFR68_104561</name>
</gene>
<dbReference type="AlphaFoldDB" id="A0A370H6T3"/>
<keyword evidence="1 4" id="KW-0808">Transferase</keyword>
<protein>
    <submittedName>
        <fullName evidence="4">PPK2 family polyphosphate:nucleotide phosphotransferase</fullName>
    </submittedName>
</protein>
<organism evidence="4 5">
    <name type="scientific">Nocardia mexicana</name>
    <dbReference type="NCBI Taxonomy" id="279262"/>
    <lineage>
        <taxon>Bacteria</taxon>
        <taxon>Bacillati</taxon>
        <taxon>Actinomycetota</taxon>
        <taxon>Actinomycetes</taxon>
        <taxon>Mycobacteriales</taxon>
        <taxon>Nocardiaceae</taxon>
        <taxon>Nocardia</taxon>
    </lineage>
</organism>
<feature type="domain" description="Polyphosphate kinase-2-related" evidence="3">
    <location>
        <begin position="36"/>
        <end position="260"/>
    </location>
</feature>
<dbReference type="STRING" id="1210089.GCA_001613165_05057"/>
<proteinExistence type="predicted"/>
<sequence>MAKSPWSKPVTKALQADGLELGKFDTSATPGFKGNKKDGEQLLAERGPVLSDLQEKLFANGRSGDPRSVLLVLQGMDTAGKGGIVRHVIGSVDPQGVDHAAFGVPTAEEKRHNYLWRIRRQLPRGGQIGVFDRSHYEDVLVVRVHNLVAPEVWGKRYDEINKFERKIVDSGTTLIKVAMFVSLDEQRKRLAERLNRPDKYWKFNPNDIDERGFWPAYQEAYQAVLDRTSTDYAPWHVLPADRKWYSRLAVTELLIDALQNLKLDWPAAQFDVEEQKKRLAAS</sequence>
<dbReference type="GO" id="GO:0006797">
    <property type="term" value="P:polyphosphate metabolic process"/>
    <property type="evidence" value="ECO:0007669"/>
    <property type="project" value="InterPro"/>
</dbReference>
<dbReference type="Pfam" id="PF03976">
    <property type="entry name" value="PPK2"/>
    <property type="match status" value="1"/>
</dbReference>
<dbReference type="InterPro" id="IPR027417">
    <property type="entry name" value="P-loop_NTPase"/>
</dbReference>
<dbReference type="RefSeq" id="WP_068024390.1">
    <property type="nucleotide sequence ID" value="NZ_QQAZ01000004.1"/>
</dbReference>
<accession>A0A370H6T3</accession>